<proteinExistence type="predicted"/>
<gene>
    <name evidence="1" type="ORF">DPMN_107376</name>
</gene>
<dbReference type="InterPro" id="IPR043129">
    <property type="entry name" value="ATPase_NBD"/>
</dbReference>
<organism evidence="1 2">
    <name type="scientific">Dreissena polymorpha</name>
    <name type="common">Zebra mussel</name>
    <name type="synonym">Mytilus polymorpha</name>
    <dbReference type="NCBI Taxonomy" id="45954"/>
    <lineage>
        <taxon>Eukaryota</taxon>
        <taxon>Metazoa</taxon>
        <taxon>Spiralia</taxon>
        <taxon>Lophotrochozoa</taxon>
        <taxon>Mollusca</taxon>
        <taxon>Bivalvia</taxon>
        <taxon>Autobranchia</taxon>
        <taxon>Heteroconchia</taxon>
        <taxon>Euheterodonta</taxon>
        <taxon>Imparidentia</taxon>
        <taxon>Neoheterodontei</taxon>
        <taxon>Myida</taxon>
        <taxon>Dreissenoidea</taxon>
        <taxon>Dreissenidae</taxon>
        <taxon>Dreissena</taxon>
    </lineage>
</organism>
<comment type="caution">
    <text evidence="1">The sequence shown here is derived from an EMBL/GenBank/DDBJ whole genome shotgun (WGS) entry which is preliminary data.</text>
</comment>
<protein>
    <submittedName>
        <fullName evidence="1">Uncharacterized protein</fullName>
    </submittedName>
</protein>
<name>A0A9D4QJR3_DREPO</name>
<reference evidence="1" key="2">
    <citation type="submission" date="2020-11" db="EMBL/GenBank/DDBJ databases">
        <authorList>
            <person name="McCartney M.A."/>
            <person name="Auch B."/>
            <person name="Kono T."/>
            <person name="Mallez S."/>
            <person name="Becker A."/>
            <person name="Gohl D.M."/>
            <person name="Silverstein K.A.T."/>
            <person name="Koren S."/>
            <person name="Bechman K.B."/>
            <person name="Herman A."/>
            <person name="Abrahante J.E."/>
            <person name="Garbe J."/>
        </authorList>
    </citation>
    <scope>NUCLEOTIDE SEQUENCE</scope>
    <source>
        <strain evidence="1">Duluth1</strain>
        <tissue evidence="1">Whole animal</tissue>
    </source>
</reference>
<accession>A0A9D4QJR3</accession>
<dbReference type="PANTHER" id="PTHR14187">
    <property type="entry name" value="ALPHA KINASE/ELONGATION FACTOR 2 KINASE"/>
    <property type="match status" value="1"/>
</dbReference>
<dbReference type="Gene3D" id="3.30.420.40">
    <property type="match status" value="1"/>
</dbReference>
<dbReference type="PANTHER" id="PTHR14187:SF5">
    <property type="entry name" value="HEAT SHOCK 70 KDA PROTEIN 12A"/>
    <property type="match status" value="1"/>
</dbReference>
<evidence type="ECO:0000313" key="1">
    <source>
        <dbReference type="EMBL" id="KAH3834058.1"/>
    </source>
</evidence>
<keyword evidence="2" id="KW-1185">Reference proteome</keyword>
<sequence>MKDDLTKISVSQVVGLKPGDIHWVLTVPAIWNDSAKHFMRLAAEQAGMSSDKLTLALEPEAASLYCRHLPVQREGESSLSSFRVGKKYLVLDAGG</sequence>
<evidence type="ECO:0000313" key="2">
    <source>
        <dbReference type="Proteomes" id="UP000828390"/>
    </source>
</evidence>
<reference evidence="1" key="1">
    <citation type="journal article" date="2019" name="bioRxiv">
        <title>The Genome of the Zebra Mussel, Dreissena polymorpha: A Resource for Invasive Species Research.</title>
        <authorList>
            <person name="McCartney M.A."/>
            <person name="Auch B."/>
            <person name="Kono T."/>
            <person name="Mallez S."/>
            <person name="Zhang Y."/>
            <person name="Obille A."/>
            <person name="Becker A."/>
            <person name="Abrahante J.E."/>
            <person name="Garbe J."/>
            <person name="Badalamenti J.P."/>
            <person name="Herman A."/>
            <person name="Mangelson H."/>
            <person name="Liachko I."/>
            <person name="Sullivan S."/>
            <person name="Sone E.D."/>
            <person name="Koren S."/>
            <person name="Silverstein K.A.T."/>
            <person name="Beckman K.B."/>
            <person name="Gohl D.M."/>
        </authorList>
    </citation>
    <scope>NUCLEOTIDE SEQUENCE</scope>
    <source>
        <strain evidence="1">Duluth1</strain>
        <tissue evidence="1">Whole animal</tissue>
    </source>
</reference>
<dbReference type="EMBL" id="JAIWYP010000004">
    <property type="protein sequence ID" value="KAH3834058.1"/>
    <property type="molecule type" value="Genomic_DNA"/>
</dbReference>
<dbReference type="Proteomes" id="UP000828390">
    <property type="component" value="Unassembled WGS sequence"/>
</dbReference>
<dbReference type="AlphaFoldDB" id="A0A9D4QJR3"/>
<dbReference type="SUPFAM" id="SSF53067">
    <property type="entry name" value="Actin-like ATPase domain"/>
    <property type="match status" value="1"/>
</dbReference>